<feature type="signal peptide" evidence="2">
    <location>
        <begin position="1"/>
        <end position="22"/>
    </location>
</feature>
<evidence type="ECO:0000313" key="3">
    <source>
        <dbReference type="EMBL" id="PFX25124.1"/>
    </source>
</evidence>
<sequence>MHLGYLFFLVIHWFSAENRAEADRVRVNRLLNGVDEFEVLNDDGNGLCAESKKVEEFCVKRDAISVQNTISCEDFKKKVHCRCVSSKSTFLLHKGKCVNNRNVTRYLHGGSNPVCRFHLNDGNVHHLLNCQESSISTLSTNISNARSYSLCTSDLTIELYNCKINPRTMSYSEAGRWRDLWRLDPRGDSASTQDNTLSLEKVFHKLMSNVSRYSGFILSFQATCQTRSSFRLRGIPPSDPIRSCVLLKVSGSRIWPLQKHQMNFTPSKEITRKLNITIIKKAETEESPTSQTSATDLITAETKMNSVDDSPYLRYIILLCAGVVSLIVVLLCLTGFVFYGRSNRRREWQRSGGSVANPTYERGHDRGLVLVQVSTLSPTRPPSVAFVSPYAIVYQPGHNNLYESLRSIKNNPALRRHSYSIYQDLVSAGNASSYQEALARTRRISFPSSNDSKSPTGASNAPCDYATVRKKVTREPGEKCSRHATKAADFIVTCPSLPSSSLRREEMANAVEITGCSSSILSLSSLQFYDGEDQNVDDLDSMQKNDSCVENQPGELATIQSNENMHRVSDMPHDDIHEHSLESGLSGLEFILDSDCSESDSAFGETIDESENQSPFYYVLEESEKTPGEKLYISLV</sequence>
<dbReference type="OrthoDB" id="5984620at2759"/>
<feature type="transmembrane region" description="Helical" evidence="1">
    <location>
        <begin position="312"/>
        <end position="340"/>
    </location>
</feature>
<dbReference type="EMBL" id="LSMT01000159">
    <property type="protein sequence ID" value="PFX25124.1"/>
    <property type="molecule type" value="Genomic_DNA"/>
</dbReference>
<evidence type="ECO:0000313" key="4">
    <source>
        <dbReference type="Proteomes" id="UP000225706"/>
    </source>
</evidence>
<gene>
    <name evidence="3" type="ORF">AWC38_SpisGene10259</name>
</gene>
<protein>
    <submittedName>
        <fullName evidence="3">Uncharacterized protein</fullName>
    </submittedName>
</protein>
<keyword evidence="1" id="KW-0472">Membrane</keyword>
<dbReference type="AlphaFoldDB" id="A0A2B4S342"/>
<proteinExistence type="predicted"/>
<comment type="caution">
    <text evidence="3">The sequence shown here is derived from an EMBL/GenBank/DDBJ whole genome shotgun (WGS) entry which is preliminary data.</text>
</comment>
<reference evidence="3" key="1">
    <citation type="journal article" date="2017" name="J. ISSAAS">
        <title>Comparative analysis of the genomes of Stylophora pistillata and Acropora digitifera provides evidence for extensive differences between species of corals.</title>
        <authorList>
            <person name="Voolstra C.R."/>
            <person name="Li Y."/>
            <person name="Liew Y.J."/>
            <person name="Baumgarten S."/>
            <person name="Zoccola D."/>
            <person name="Flot J.-F."/>
            <person name="Tambutte S."/>
            <person name="Allemand D."/>
            <person name="Aranda M."/>
        </authorList>
    </citation>
    <scope>NUCLEOTIDE SEQUENCE</scope>
    <source>
        <strain evidence="3">CSM Monaco</strain>
        <tissue evidence="3">Whole animal</tissue>
    </source>
</reference>
<dbReference type="Proteomes" id="UP000225706">
    <property type="component" value="Unassembled WGS sequence"/>
</dbReference>
<evidence type="ECO:0000256" key="1">
    <source>
        <dbReference type="SAM" id="Phobius"/>
    </source>
</evidence>
<keyword evidence="1" id="KW-0812">Transmembrane</keyword>
<accession>A0A2B4S342</accession>
<keyword evidence="1" id="KW-1133">Transmembrane helix</keyword>
<keyword evidence="2" id="KW-0732">Signal</keyword>
<name>A0A2B4S342_STYPI</name>
<keyword evidence="4" id="KW-1185">Reference proteome</keyword>
<feature type="chain" id="PRO_5013378511" evidence="2">
    <location>
        <begin position="23"/>
        <end position="636"/>
    </location>
</feature>
<evidence type="ECO:0000256" key="2">
    <source>
        <dbReference type="SAM" id="SignalP"/>
    </source>
</evidence>
<organism evidence="3 4">
    <name type="scientific">Stylophora pistillata</name>
    <name type="common">Smooth cauliflower coral</name>
    <dbReference type="NCBI Taxonomy" id="50429"/>
    <lineage>
        <taxon>Eukaryota</taxon>
        <taxon>Metazoa</taxon>
        <taxon>Cnidaria</taxon>
        <taxon>Anthozoa</taxon>
        <taxon>Hexacorallia</taxon>
        <taxon>Scleractinia</taxon>
        <taxon>Astrocoeniina</taxon>
        <taxon>Pocilloporidae</taxon>
        <taxon>Stylophora</taxon>
    </lineage>
</organism>